<reference evidence="2 3" key="1">
    <citation type="submission" date="2018-11" db="EMBL/GenBank/DDBJ databases">
        <title>Neisseria weixii sp. nov. isolated from the rectal contents of plateau pika (Ochotona cruzoniae).</title>
        <authorList>
            <person name="Zhang G."/>
        </authorList>
    </citation>
    <scope>NUCLEOTIDE SEQUENCE [LARGE SCALE GENOMIC DNA]</scope>
    <source>
        <strain evidence="2 3">10009</strain>
    </source>
</reference>
<evidence type="ECO:0000256" key="1">
    <source>
        <dbReference type="SAM" id="SignalP"/>
    </source>
</evidence>
<dbReference type="Proteomes" id="UP000272412">
    <property type="component" value="Unassembled WGS sequence"/>
</dbReference>
<proteinExistence type="predicted"/>
<evidence type="ECO:0000313" key="3">
    <source>
        <dbReference type="Proteomes" id="UP000272412"/>
    </source>
</evidence>
<dbReference type="OrthoDB" id="746143at2"/>
<feature type="signal peptide" evidence="1">
    <location>
        <begin position="1"/>
        <end position="17"/>
    </location>
</feature>
<comment type="caution">
    <text evidence="2">The sequence shown here is derived from an EMBL/GenBank/DDBJ whole genome shotgun (WGS) entry which is preliminary data.</text>
</comment>
<accession>A0A3N4MSF3</accession>
<protein>
    <recommendedName>
        <fullName evidence="4">Protein tyrosine phosphatase</fullName>
    </recommendedName>
</protein>
<organism evidence="2 3">
    <name type="scientific">Neisseria weixii</name>
    <dbReference type="NCBI Taxonomy" id="1853276"/>
    <lineage>
        <taxon>Bacteria</taxon>
        <taxon>Pseudomonadati</taxon>
        <taxon>Pseudomonadota</taxon>
        <taxon>Betaproteobacteria</taxon>
        <taxon>Neisseriales</taxon>
        <taxon>Neisseriaceae</taxon>
        <taxon>Neisseria</taxon>
    </lineage>
</organism>
<keyword evidence="1" id="KW-0732">Signal</keyword>
<name>A0A3N4MSF3_9NEIS</name>
<dbReference type="RefSeq" id="WP_123804342.1">
    <property type="nucleotide sequence ID" value="NZ_RPFL01000019.1"/>
</dbReference>
<keyword evidence="3" id="KW-1185">Reference proteome</keyword>
<evidence type="ECO:0008006" key="4">
    <source>
        <dbReference type="Google" id="ProtNLM"/>
    </source>
</evidence>
<dbReference type="AlphaFoldDB" id="A0A3N4MSF3"/>
<sequence length="254" mass="28132">MRLLLALSLICALPALAAEPDVHRQVYPLSAADTVHITRYCHPEAAGVFLFHPHDNEYTAKQVALEAVRRYPVCLIALEHHGTRRISFRFGESYADFDPNRIYSPQGRAATLSDGLNETAAHTAAHTAAFADAVLNALRPADFIIVLHNNTDGATNIESYALDPLAGTGAPVFIQPQHDEDDYFYVTDPRAFAFFKHHGFNVVQQTEDVADDGSLSVYAARHGIGYVNIETEYGHEAGQRDMLQAAWAYWQSLH</sequence>
<feature type="chain" id="PRO_5018049887" description="Protein tyrosine phosphatase" evidence="1">
    <location>
        <begin position="18"/>
        <end position="254"/>
    </location>
</feature>
<evidence type="ECO:0000313" key="2">
    <source>
        <dbReference type="EMBL" id="RPD86621.1"/>
    </source>
</evidence>
<dbReference type="EMBL" id="RPFL01000019">
    <property type="protein sequence ID" value="RPD86621.1"/>
    <property type="molecule type" value="Genomic_DNA"/>
</dbReference>
<gene>
    <name evidence="2" type="ORF">EGK74_07840</name>
</gene>